<gene>
    <name evidence="2" type="ORF">CEXT_199081</name>
</gene>
<evidence type="ECO:0000256" key="1">
    <source>
        <dbReference type="SAM" id="MobiDB-lite"/>
    </source>
</evidence>
<accession>A0AAV4WSF6</accession>
<protein>
    <submittedName>
        <fullName evidence="2">Uncharacterized protein</fullName>
    </submittedName>
</protein>
<name>A0AAV4WSF6_CAEEX</name>
<evidence type="ECO:0000313" key="3">
    <source>
        <dbReference type="Proteomes" id="UP001054945"/>
    </source>
</evidence>
<evidence type="ECO:0000313" key="2">
    <source>
        <dbReference type="EMBL" id="GIY85457.1"/>
    </source>
</evidence>
<dbReference type="AlphaFoldDB" id="A0AAV4WSF6"/>
<sequence length="152" mass="16737">MYTELPSPYIQSNLRWRHIVPPSNPRNTMYLRRVEGVAQKQITVVKRNESFKGVKKKRRALLRNVKDDIKDDTRGHDKVDKLCKNVAGVQVLAGALPGWGWGAPVITAAAVTGVLISEGATNDRSAVHASRSTDPLMGRSNRSGPPLCQARV</sequence>
<proteinExistence type="predicted"/>
<dbReference type="Proteomes" id="UP001054945">
    <property type="component" value="Unassembled WGS sequence"/>
</dbReference>
<keyword evidence="3" id="KW-1185">Reference proteome</keyword>
<organism evidence="2 3">
    <name type="scientific">Caerostris extrusa</name>
    <name type="common">Bark spider</name>
    <name type="synonym">Caerostris bankana</name>
    <dbReference type="NCBI Taxonomy" id="172846"/>
    <lineage>
        <taxon>Eukaryota</taxon>
        <taxon>Metazoa</taxon>
        <taxon>Ecdysozoa</taxon>
        <taxon>Arthropoda</taxon>
        <taxon>Chelicerata</taxon>
        <taxon>Arachnida</taxon>
        <taxon>Araneae</taxon>
        <taxon>Araneomorphae</taxon>
        <taxon>Entelegynae</taxon>
        <taxon>Araneoidea</taxon>
        <taxon>Araneidae</taxon>
        <taxon>Caerostris</taxon>
    </lineage>
</organism>
<feature type="region of interest" description="Disordered" evidence="1">
    <location>
        <begin position="124"/>
        <end position="152"/>
    </location>
</feature>
<comment type="caution">
    <text evidence="2">The sequence shown here is derived from an EMBL/GenBank/DDBJ whole genome shotgun (WGS) entry which is preliminary data.</text>
</comment>
<dbReference type="EMBL" id="BPLR01016659">
    <property type="protein sequence ID" value="GIY85457.1"/>
    <property type="molecule type" value="Genomic_DNA"/>
</dbReference>
<reference evidence="2 3" key="1">
    <citation type="submission" date="2021-06" db="EMBL/GenBank/DDBJ databases">
        <title>Caerostris extrusa draft genome.</title>
        <authorList>
            <person name="Kono N."/>
            <person name="Arakawa K."/>
        </authorList>
    </citation>
    <scope>NUCLEOTIDE SEQUENCE [LARGE SCALE GENOMIC DNA]</scope>
</reference>